<evidence type="ECO:0000313" key="1">
    <source>
        <dbReference type="EMBL" id="KAF9495013.1"/>
    </source>
</evidence>
<dbReference type="Proteomes" id="UP000807025">
    <property type="component" value="Unassembled WGS sequence"/>
</dbReference>
<comment type="caution">
    <text evidence="1">The sequence shown here is derived from an EMBL/GenBank/DDBJ whole genome shotgun (WGS) entry which is preliminary data.</text>
</comment>
<keyword evidence="2" id="KW-1185">Reference proteome</keyword>
<accession>A0A9P5ZXQ0</accession>
<name>A0A9P5ZXQ0_PLEER</name>
<protein>
    <submittedName>
        <fullName evidence="1">Uncharacterized protein</fullName>
    </submittedName>
</protein>
<proteinExistence type="predicted"/>
<reference evidence="1" key="1">
    <citation type="submission" date="2020-11" db="EMBL/GenBank/DDBJ databases">
        <authorList>
            <consortium name="DOE Joint Genome Institute"/>
            <person name="Ahrendt S."/>
            <person name="Riley R."/>
            <person name="Andreopoulos W."/>
            <person name="Labutti K."/>
            <person name="Pangilinan J."/>
            <person name="Ruiz-Duenas F.J."/>
            <person name="Barrasa J.M."/>
            <person name="Sanchez-Garcia M."/>
            <person name="Camarero S."/>
            <person name="Miyauchi S."/>
            <person name="Serrano A."/>
            <person name="Linde D."/>
            <person name="Babiker R."/>
            <person name="Drula E."/>
            <person name="Ayuso-Fernandez I."/>
            <person name="Pacheco R."/>
            <person name="Padilla G."/>
            <person name="Ferreira P."/>
            <person name="Barriuso J."/>
            <person name="Kellner H."/>
            <person name="Castanera R."/>
            <person name="Alfaro M."/>
            <person name="Ramirez L."/>
            <person name="Pisabarro A.G."/>
            <person name="Kuo A."/>
            <person name="Tritt A."/>
            <person name="Lipzen A."/>
            <person name="He G."/>
            <person name="Yan M."/>
            <person name="Ng V."/>
            <person name="Cullen D."/>
            <person name="Martin F."/>
            <person name="Rosso M.-N."/>
            <person name="Henrissat B."/>
            <person name="Hibbett D."/>
            <person name="Martinez A.T."/>
            <person name="Grigoriev I.V."/>
        </authorList>
    </citation>
    <scope>NUCLEOTIDE SEQUENCE</scope>
    <source>
        <strain evidence="1">ATCC 90797</strain>
    </source>
</reference>
<gene>
    <name evidence="1" type="ORF">BDN71DRAFT_913088</name>
</gene>
<dbReference type="AlphaFoldDB" id="A0A9P5ZXQ0"/>
<dbReference type="EMBL" id="MU154566">
    <property type="protein sequence ID" value="KAF9495013.1"/>
    <property type="molecule type" value="Genomic_DNA"/>
</dbReference>
<organism evidence="1 2">
    <name type="scientific">Pleurotus eryngii</name>
    <name type="common">Boletus of the steppes</name>
    <dbReference type="NCBI Taxonomy" id="5323"/>
    <lineage>
        <taxon>Eukaryota</taxon>
        <taxon>Fungi</taxon>
        <taxon>Dikarya</taxon>
        <taxon>Basidiomycota</taxon>
        <taxon>Agaricomycotina</taxon>
        <taxon>Agaricomycetes</taxon>
        <taxon>Agaricomycetidae</taxon>
        <taxon>Agaricales</taxon>
        <taxon>Pleurotineae</taxon>
        <taxon>Pleurotaceae</taxon>
        <taxon>Pleurotus</taxon>
    </lineage>
</organism>
<sequence length="123" mass="14071">MPWVYRVATSLATTPILAPLRCIIHLVSPSRTVTQFTVFPDDELARKCFDLLYLCSLGNGIVQYNAYIAWLRQGLCTLLMPPILLRSCTRWCARLLPPYFWAASGEGDRILRQTLHRTLCRIS</sequence>
<evidence type="ECO:0000313" key="2">
    <source>
        <dbReference type="Proteomes" id="UP000807025"/>
    </source>
</evidence>